<dbReference type="SUPFAM" id="SSF47781">
    <property type="entry name" value="RuvA domain 2-like"/>
    <property type="match status" value="1"/>
</dbReference>
<organism evidence="3 4">
    <name type="scientific">Modestobacter italicus (strain DSM 44449 / CECT 9708 / BC 501)</name>
    <dbReference type="NCBI Taxonomy" id="2732864"/>
    <lineage>
        <taxon>Bacteria</taxon>
        <taxon>Bacillati</taxon>
        <taxon>Actinomycetota</taxon>
        <taxon>Actinomycetes</taxon>
        <taxon>Geodermatophilales</taxon>
        <taxon>Geodermatophilaceae</taxon>
        <taxon>Modestobacter</taxon>
    </lineage>
</organism>
<evidence type="ECO:0000313" key="4">
    <source>
        <dbReference type="Proteomes" id="UP000006461"/>
    </source>
</evidence>
<keyword evidence="4" id="KW-1185">Reference proteome</keyword>
<keyword evidence="2" id="KW-0812">Transmembrane</keyword>
<gene>
    <name evidence="3" type="ordered locus">MODMU_3575</name>
</gene>
<dbReference type="eggNOG" id="COG1555">
    <property type="taxonomic scope" value="Bacteria"/>
</dbReference>
<feature type="region of interest" description="Disordered" evidence="1">
    <location>
        <begin position="233"/>
        <end position="254"/>
    </location>
</feature>
<evidence type="ECO:0000256" key="2">
    <source>
        <dbReference type="SAM" id="Phobius"/>
    </source>
</evidence>
<reference evidence="3 4" key="1">
    <citation type="journal article" date="2012" name="J. Bacteriol.">
        <title>Genome Sequence of Radiation-Resistant Modestobacter marinus Strain BC501, a Representative Actinobacterium That Thrives on Calcareous Stone Surfaces.</title>
        <authorList>
            <person name="Normand P."/>
            <person name="Gury J."/>
            <person name="Pujic P."/>
            <person name="Chouaia B."/>
            <person name="Crotti E."/>
            <person name="Brusetti L."/>
            <person name="Daffonchio D."/>
            <person name="Vacherie B."/>
            <person name="Barbe V."/>
            <person name="Medigue C."/>
            <person name="Calteau A."/>
            <person name="Ghodhbane-Gtari F."/>
            <person name="Essoussi I."/>
            <person name="Nouioui I."/>
            <person name="Abbassi-Ghozzi I."/>
            <person name="Gtari M."/>
        </authorList>
    </citation>
    <scope>NUCLEOTIDE SEQUENCE [LARGE SCALE GENOMIC DNA]</scope>
    <source>
        <strain evidence="4">BC 501</strain>
    </source>
</reference>
<dbReference type="AlphaFoldDB" id="I4F024"/>
<dbReference type="EMBL" id="FO203431">
    <property type="protein sequence ID" value="CCH88987.1"/>
    <property type="molecule type" value="Genomic_DNA"/>
</dbReference>
<dbReference type="OMA" id="NSAWLLW"/>
<keyword evidence="2" id="KW-1133">Transmembrane helix</keyword>
<keyword evidence="2" id="KW-0472">Membrane</keyword>
<proteinExistence type="predicted"/>
<dbReference type="InterPro" id="IPR010994">
    <property type="entry name" value="RuvA_2-like"/>
</dbReference>
<sequence>MTTPEERLCSRSWRVRNSAWLLWPALSAGTLTSIGLLMKGAKTRQRRWFIFAAVYGAWTICFFVASSFVETGTKENPSDSVGSNVLYSAMLILWLVGMVHCFYLNRSWLRWRAANPKGLTAWYSSGAGVANQSAGPTRGLAQDPAEKLSALYRGEALAPTRATTSGQHQTEPVDLNTASPSDLVALDLDQLWADRIIAARARLGGFSGTDQVMTEAGVPPHVYATVRGRLQVSSVSTAPTQTTPPNGGGRRLDF</sequence>
<evidence type="ECO:0008006" key="5">
    <source>
        <dbReference type="Google" id="ProtNLM"/>
    </source>
</evidence>
<feature type="compositionally biased region" description="Polar residues" evidence="1">
    <location>
        <begin position="233"/>
        <end position="245"/>
    </location>
</feature>
<dbReference type="KEGG" id="mmar:MODMU_3575"/>
<feature type="transmembrane region" description="Helical" evidence="2">
    <location>
        <begin position="20"/>
        <end position="37"/>
    </location>
</feature>
<dbReference type="Proteomes" id="UP000006461">
    <property type="component" value="Chromosome"/>
</dbReference>
<name>I4F024_MODI5</name>
<feature type="transmembrane region" description="Helical" evidence="2">
    <location>
        <begin position="49"/>
        <end position="69"/>
    </location>
</feature>
<dbReference type="STRING" id="477641.MODMU_3575"/>
<dbReference type="Pfam" id="PF12836">
    <property type="entry name" value="HHH_3"/>
    <property type="match status" value="1"/>
</dbReference>
<evidence type="ECO:0000256" key="1">
    <source>
        <dbReference type="SAM" id="MobiDB-lite"/>
    </source>
</evidence>
<feature type="transmembrane region" description="Helical" evidence="2">
    <location>
        <begin position="85"/>
        <end position="104"/>
    </location>
</feature>
<protein>
    <recommendedName>
        <fullName evidence="5">Helix-hairpin-helix motif-containing protein</fullName>
    </recommendedName>
</protein>
<dbReference type="HOGENOM" id="CLU_1101717_0_0_11"/>
<evidence type="ECO:0000313" key="3">
    <source>
        <dbReference type="EMBL" id="CCH88987.1"/>
    </source>
</evidence>
<accession>I4F024</accession>